<comment type="subcellular location">
    <subcellularLocation>
        <location evidence="1">Chromosome</location>
        <location evidence="1">Centromere</location>
    </subcellularLocation>
</comment>
<dbReference type="GO" id="GO:0000779">
    <property type="term" value="C:condensed chromosome, centromeric region"/>
    <property type="evidence" value="ECO:0007669"/>
    <property type="project" value="UniProtKB-ARBA"/>
</dbReference>
<gene>
    <name evidence="13" type="ORF">BN7_2811</name>
</gene>
<feature type="region of interest" description="Disordered" evidence="10">
    <location>
        <begin position="368"/>
        <end position="430"/>
    </location>
</feature>
<dbReference type="EMBL" id="CAIF01000074">
    <property type="protein sequence ID" value="CCH43263.1"/>
    <property type="molecule type" value="Genomic_DNA"/>
</dbReference>
<dbReference type="Pfam" id="PF07557">
    <property type="entry name" value="Shugoshin_C"/>
    <property type="match status" value="1"/>
</dbReference>
<evidence type="ECO:0000256" key="2">
    <source>
        <dbReference type="ARBA" id="ARBA00010845"/>
    </source>
</evidence>
<dbReference type="eggNOG" id="ENOG502QSMK">
    <property type="taxonomic scope" value="Eukaryota"/>
</dbReference>
<evidence type="ECO:0000256" key="5">
    <source>
        <dbReference type="ARBA" id="ARBA00022829"/>
    </source>
</evidence>
<dbReference type="InterPro" id="IPR011515">
    <property type="entry name" value="Shugoshin_C"/>
</dbReference>
<dbReference type="Proteomes" id="UP000009328">
    <property type="component" value="Unassembled WGS sequence"/>
</dbReference>
<sequence>MSHSINRFNNSPSRNLRFNTLPQSSNSSDQFKTKILSQNKALAKKNSTLMTKVADLEIKISELIQQNIELRAINAKSEDEKRRWLEDKLNIIENGVSQRFEEMFQMFSTIRNNEGLSTSSINLQNLIQNVSSSQDNSLEKTVSFNDVKSPSKSYISDRRRKSSRRQSIYIPPPQSPEEEQAEEVQKETNIEELERNELPSNYDSINPFNENYHDYSQALNFQDQMLDEGFIPEETEIDNEQQQEQQQEQQFEKSFEQFDQQESQQEIQPQHSKTQSEFEQAAILSPIKFSSPRKPESNPRFSVYVEPDNTLKVTTEEESQAKIHSLTSGSVNTQHTVTSKSNSILDDNEIQWIDLDESKDKADDLILQDTGKIKHTKSKKQKSKSSKDESMPIQISSELSTRKSRTRGKSVNYAEPSLRKKMRRESEQLTDAVAEAGEDYIKSEPNSRPTSSKIPSVDEHLLKASRESPIKSTHMETEIENPKPVVAQQETKNPIEELKKRPAPLLEQDSINVTKRRKPLATLNSNNNQIQNKLSKKEKDIKPSKKLLDIDASELSVFDLVDECEVGVPKTYKGTPDTSVKKTRRQSAGSNTASRRYSSLL</sequence>
<feature type="region of interest" description="Disordered" evidence="10">
    <location>
        <begin position="568"/>
        <end position="601"/>
    </location>
</feature>
<evidence type="ECO:0000256" key="3">
    <source>
        <dbReference type="ARBA" id="ARBA00022454"/>
    </source>
</evidence>
<feature type="coiled-coil region" evidence="9">
    <location>
        <begin position="46"/>
        <end position="80"/>
    </location>
</feature>
<reference evidence="13 14" key="1">
    <citation type="journal article" date="2012" name="Eukaryot. Cell">
        <title>Draft genome sequence of Wickerhamomyces ciferrii NRRL Y-1031 F-60-10.</title>
        <authorList>
            <person name="Schneider J."/>
            <person name="Andrea H."/>
            <person name="Blom J."/>
            <person name="Jaenicke S."/>
            <person name="Ruckert C."/>
            <person name="Schorsch C."/>
            <person name="Szczepanowski R."/>
            <person name="Farwick M."/>
            <person name="Goesmann A."/>
            <person name="Puhler A."/>
            <person name="Schaffer S."/>
            <person name="Tauch A."/>
            <person name="Kohler T."/>
            <person name="Brinkrolf K."/>
        </authorList>
    </citation>
    <scope>NUCLEOTIDE SEQUENCE [LARGE SCALE GENOMIC DNA]</scope>
    <source>
        <strain evidence="14">ATCC 14091 / BCRC 22168 / CBS 111 / JCM 3599 / NBRC 0793 / NRRL Y-1031 F-60-10</strain>
    </source>
</reference>
<keyword evidence="7" id="KW-0131">Cell cycle</keyword>
<feature type="compositionally biased region" description="Basic and acidic residues" evidence="10">
    <location>
        <begin position="183"/>
        <end position="197"/>
    </location>
</feature>
<evidence type="ECO:0000256" key="7">
    <source>
        <dbReference type="ARBA" id="ARBA00023306"/>
    </source>
</evidence>
<protein>
    <submittedName>
        <fullName evidence="13">Shugoshin</fullName>
    </submittedName>
</protein>
<dbReference type="STRING" id="1206466.K0KQ19"/>
<evidence type="ECO:0000256" key="4">
    <source>
        <dbReference type="ARBA" id="ARBA00022618"/>
    </source>
</evidence>
<dbReference type="FunCoup" id="K0KQ19">
    <property type="interactions" value="163"/>
</dbReference>
<dbReference type="GO" id="GO:0051301">
    <property type="term" value="P:cell division"/>
    <property type="evidence" value="ECO:0007669"/>
    <property type="project" value="UniProtKB-KW"/>
</dbReference>
<proteinExistence type="inferred from homology"/>
<evidence type="ECO:0000256" key="10">
    <source>
        <dbReference type="SAM" id="MobiDB-lite"/>
    </source>
</evidence>
<keyword evidence="14" id="KW-1185">Reference proteome</keyword>
<keyword evidence="8" id="KW-0137">Centromere</keyword>
<dbReference type="GO" id="GO:0045132">
    <property type="term" value="P:meiotic chromosome segregation"/>
    <property type="evidence" value="ECO:0007669"/>
    <property type="project" value="InterPro"/>
</dbReference>
<dbReference type="AlphaFoldDB" id="K0KQ19"/>
<feature type="compositionally biased region" description="Low complexity" evidence="10">
    <location>
        <begin position="257"/>
        <end position="270"/>
    </location>
</feature>
<evidence type="ECO:0000256" key="6">
    <source>
        <dbReference type="ARBA" id="ARBA00023054"/>
    </source>
</evidence>
<feature type="domain" description="Shugoshin N-terminal coiled-coil" evidence="12">
    <location>
        <begin position="32"/>
        <end position="74"/>
    </location>
</feature>
<keyword evidence="4" id="KW-0132">Cell division</keyword>
<evidence type="ECO:0000313" key="13">
    <source>
        <dbReference type="EMBL" id="CCH43263.1"/>
    </source>
</evidence>
<feature type="compositionally biased region" description="Polar residues" evidence="10">
    <location>
        <begin position="444"/>
        <end position="454"/>
    </location>
</feature>
<feature type="compositionally biased region" description="Basic residues" evidence="10">
    <location>
        <begin position="373"/>
        <end position="384"/>
    </location>
</feature>
<feature type="compositionally biased region" description="Polar residues" evidence="10">
    <location>
        <begin position="586"/>
        <end position="601"/>
    </location>
</feature>
<keyword evidence="5" id="KW-0159">Chromosome partition</keyword>
<keyword evidence="3" id="KW-0158">Chromosome</keyword>
<dbReference type="HOGENOM" id="CLU_454321_0_0_1"/>
<name>K0KQ19_WICCF</name>
<dbReference type="Pfam" id="PF07558">
    <property type="entry name" value="Shugoshin_N"/>
    <property type="match status" value="1"/>
</dbReference>
<feature type="compositionally biased region" description="Polar residues" evidence="10">
    <location>
        <begin position="198"/>
        <end position="209"/>
    </location>
</feature>
<evidence type="ECO:0000313" key="14">
    <source>
        <dbReference type="Proteomes" id="UP000009328"/>
    </source>
</evidence>
<feature type="region of interest" description="Disordered" evidence="10">
    <location>
        <begin position="237"/>
        <end position="278"/>
    </location>
</feature>
<evidence type="ECO:0000259" key="11">
    <source>
        <dbReference type="Pfam" id="PF07557"/>
    </source>
</evidence>
<feature type="region of interest" description="Disordered" evidence="10">
    <location>
        <begin position="1"/>
        <end position="30"/>
    </location>
</feature>
<comment type="similarity">
    <text evidence="2">Belongs to the shugoshin family.</text>
</comment>
<accession>K0KQ19</accession>
<comment type="caution">
    <text evidence="13">The sequence shown here is derived from an EMBL/GenBank/DDBJ whole genome shotgun (WGS) entry which is preliminary data.</text>
</comment>
<evidence type="ECO:0000256" key="9">
    <source>
        <dbReference type="SAM" id="Coils"/>
    </source>
</evidence>
<dbReference type="InParanoid" id="K0KQ19"/>
<evidence type="ECO:0000256" key="8">
    <source>
        <dbReference type="ARBA" id="ARBA00023328"/>
    </source>
</evidence>
<feature type="region of interest" description="Disordered" evidence="10">
    <location>
        <begin position="435"/>
        <end position="454"/>
    </location>
</feature>
<dbReference type="InterPro" id="IPR011516">
    <property type="entry name" value="Shugoshin_N"/>
</dbReference>
<dbReference type="GO" id="GO:0005634">
    <property type="term" value="C:nucleus"/>
    <property type="evidence" value="ECO:0007669"/>
    <property type="project" value="InterPro"/>
</dbReference>
<evidence type="ECO:0000259" key="12">
    <source>
        <dbReference type="Pfam" id="PF07558"/>
    </source>
</evidence>
<keyword evidence="6 9" id="KW-0175">Coiled coil</keyword>
<feature type="domain" description="Shugoshin C-terminal" evidence="11">
    <location>
        <begin position="402"/>
        <end position="424"/>
    </location>
</feature>
<feature type="region of interest" description="Disordered" evidence="10">
    <location>
        <begin position="149"/>
        <end position="209"/>
    </location>
</feature>
<organism evidence="13 14">
    <name type="scientific">Wickerhamomyces ciferrii (strain ATCC 14091 / BCRC 22168 / CBS 111 / JCM 3599 / NBRC 0793 / NRRL Y-1031 F-60-10)</name>
    <name type="common">Yeast</name>
    <name type="synonym">Pichia ciferrii</name>
    <dbReference type="NCBI Taxonomy" id="1206466"/>
    <lineage>
        <taxon>Eukaryota</taxon>
        <taxon>Fungi</taxon>
        <taxon>Dikarya</taxon>
        <taxon>Ascomycota</taxon>
        <taxon>Saccharomycotina</taxon>
        <taxon>Saccharomycetes</taxon>
        <taxon>Phaffomycetales</taxon>
        <taxon>Wickerhamomycetaceae</taxon>
        <taxon>Wickerhamomyces</taxon>
    </lineage>
</organism>
<evidence type="ECO:0000256" key="1">
    <source>
        <dbReference type="ARBA" id="ARBA00004584"/>
    </source>
</evidence>